<evidence type="ECO:0000313" key="10">
    <source>
        <dbReference type="EMBL" id="NLR18741.1"/>
    </source>
</evidence>
<feature type="transmembrane region" description="Helical" evidence="8">
    <location>
        <begin position="76"/>
        <end position="95"/>
    </location>
</feature>
<evidence type="ECO:0000256" key="1">
    <source>
        <dbReference type="ARBA" id="ARBA00004651"/>
    </source>
</evidence>
<dbReference type="CDD" id="cd17320">
    <property type="entry name" value="MFS_MdfA_MDR_like"/>
    <property type="match status" value="1"/>
</dbReference>
<reference evidence="10 11" key="1">
    <citation type="submission" date="2020-04" db="EMBL/GenBank/DDBJ databases">
        <title>A novel species of genus Lactobacillus that was isolated from fermented food Zha-chili.</title>
        <authorList>
            <person name="Zhang Z."/>
        </authorList>
    </citation>
    <scope>NUCLEOTIDE SEQUENCE [LARGE SCALE GENOMIC DNA]</scope>
    <source>
        <strain evidence="11">HBUAS51383</strain>
    </source>
</reference>
<dbReference type="InterPro" id="IPR004812">
    <property type="entry name" value="Efflux_drug-R_Bcr/CmlA"/>
</dbReference>
<sequence>MSENRHRLRFVLILGTLSATGPLSIDLYLPALPQMMRQFHTPTSLIQLSLTACLLGLAFGQLIAGPLSDHYGRKKPLLAGFLVFSLASFLIAMTHSITMLIIMRFIQGLAGASGQVLSRAVARDLFSGHPLTNFYAILNAVNGVFPIIAPIIGGFMIQFVPWQAIFILLGAIGLVLSGLIVVGIPETLAQKNRLTGPLFATFKSFGHLVKMPGFMRNVVITGLVYGCLFSYISASTFIYQQLFHLSAQTFSLIYAMNGLGIVIGSGLPSRVNHLSEVRQMKIGMMIVLLDSLILLAGSWLHFPLILVAVLLWFLVLFIGMLLTLTTSIIMNQTPQNAGSASALVGLSQNAFGGISSPLVGLFGTASYAPMAGLILIYILGALGLSYKERMLVKQ</sequence>
<proteinExistence type="inferred from homology"/>
<feature type="transmembrane region" description="Helical" evidence="8">
    <location>
        <begin position="282"/>
        <end position="300"/>
    </location>
</feature>
<gene>
    <name evidence="10" type="ORF">HC026_07350</name>
</gene>
<evidence type="ECO:0000256" key="5">
    <source>
        <dbReference type="ARBA" id="ARBA00022692"/>
    </source>
</evidence>
<dbReference type="InterPro" id="IPR011701">
    <property type="entry name" value="MFS"/>
</dbReference>
<accession>A0ABX1L334</accession>
<evidence type="ECO:0000259" key="9">
    <source>
        <dbReference type="PROSITE" id="PS50850"/>
    </source>
</evidence>
<dbReference type="PROSITE" id="PS50850">
    <property type="entry name" value="MFS"/>
    <property type="match status" value="1"/>
</dbReference>
<feature type="transmembrane region" description="Helical" evidence="8">
    <location>
        <begin position="306"/>
        <end position="330"/>
    </location>
</feature>
<evidence type="ECO:0000256" key="3">
    <source>
        <dbReference type="ARBA" id="ARBA00022448"/>
    </source>
</evidence>
<feature type="transmembrane region" description="Helical" evidence="8">
    <location>
        <begin position="134"/>
        <end position="157"/>
    </location>
</feature>
<dbReference type="RefSeq" id="WP_168925348.1">
    <property type="nucleotide sequence ID" value="NZ_JAAXLJ010000011.1"/>
</dbReference>
<keyword evidence="7 8" id="KW-0472">Membrane</keyword>
<dbReference type="Proteomes" id="UP000763447">
    <property type="component" value="Unassembled WGS sequence"/>
</dbReference>
<evidence type="ECO:0000256" key="4">
    <source>
        <dbReference type="ARBA" id="ARBA00022475"/>
    </source>
</evidence>
<evidence type="ECO:0000256" key="8">
    <source>
        <dbReference type="RuleBase" id="RU365088"/>
    </source>
</evidence>
<evidence type="ECO:0000256" key="6">
    <source>
        <dbReference type="ARBA" id="ARBA00022989"/>
    </source>
</evidence>
<comment type="subcellular location">
    <subcellularLocation>
        <location evidence="1 8">Cell membrane</location>
        <topology evidence="1 8">Multi-pass membrane protein</topology>
    </subcellularLocation>
</comment>
<dbReference type="InterPro" id="IPR020846">
    <property type="entry name" value="MFS_dom"/>
</dbReference>
<feature type="transmembrane region" description="Helical" evidence="8">
    <location>
        <begin position="7"/>
        <end position="25"/>
    </location>
</feature>
<dbReference type="InterPro" id="IPR036259">
    <property type="entry name" value="MFS_trans_sf"/>
</dbReference>
<evidence type="ECO:0000256" key="2">
    <source>
        <dbReference type="ARBA" id="ARBA00006236"/>
    </source>
</evidence>
<dbReference type="InterPro" id="IPR005829">
    <property type="entry name" value="Sugar_transporter_CS"/>
</dbReference>
<feature type="transmembrane region" description="Helical" evidence="8">
    <location>
        <begin position="342"/>
        <end position="361"/>
    </location>
</feature>
<dbReference type="Gene3D" id="1.20.1720.10">
    <property type="entry name" value="Multidrug resistance protein D"/>
    <property type="match status" value="1"/>
</dbReference>
<comment type="caution">
    <text evidence="8">Lacks conserved residue(s) required for the propagation of feature annotation.</text>
</comment>
<feature type="transmembrane region" description="Helical" evidence="8">
    <location>
        <begin position="251"/>
        <end position="270"/>
    </location>
</feature>
<feature type="transmembrane region" description="Helical" evidence="8">
    <location>
        <begin position="163"/>
        <end position="184"/>
    </location>
</feature>
<comment type="similarity">
    <text evidence="2 8">Belongs to the major facilitator superfamily. Bcr/CmlA family.</text>
</comment>
<protein>
    <recommendedName>
        <fullName evidence="8">Bcr/CflA family efflux transporter</fullName>
    </recommendedName>
</protein>
<keyword evidence="11" id="KW-1185">Reference proteome</keyword>
<feature type="transmembrane region" description="Helical" evidence="8">
    <location>
        <begin position="45"/>
        <end position="64"/>
    </location>
</feature>
<dbReference type="PROSITE" id="PS00216">
    <property type="entry name" value="SUGAR_TRANSPORT_1"/>
    <property type="match status" value="1"/>
</dbReference>
<keyword evidence="4 8" id="KW-1003">Cell membrane</keyword>
<comment type="caution">
    <text evidence="10">The sequence shown here is derived from an EMBL/GenBank/DDBJ whole genome shotgun (WGS) entry which is preliminary data.</text>
</comment>
<dbReference type="PANTHER" id="PTHR23502:SF132">
    <property type="entry name" value="POLYAMINE TRANSPORTER 2-RELATED"/>
    <property type="match status" value="1"/>
</dbReference>
<feature type="transmembrane region" description="Helical" evidence="8">
    <location>
        <begin position="367"/>
        <end position="386"/>
    </location>
</feature>
<feature type="transmembrane region" description="Helical" evidence="8">
    <location>
        <begin position="218"/>
        <end position="239"/>
    </location>
</feature>
<keyword evidence="5 8" id="KW-0812">Transmembrane</keyword>
<feature type="domain" description="Major facilitator superfamily (MFS) profile" evidence="9">
    <location>
        <begin position="10"/>
        <end position="389"/>
    </location>
</feature>
<dbReference type="SUPFAM" id="SSF103473">
    <property type="entry name" value="MFS general substrate transporter"/>
    <property type="match status" value="1"/>
</dbReference>
<evidence type="ECO:0000256" key="7">
    <source>
        <dbReference type="ARBA" id="ARBA00023136"/>
    </source>
</evidence>
<organism evidence="10 11">
    <name type="scientific">Secundilactobacillus angelensis</name>
    <dbReference type="NCBI Taxonomy" id="2722706"/>
    <lineage>
        <taxon>Bacteria</taxon>
        <taxon>Bacillati</taxon>
        <taxon>Bacillota</taxon>
        <taxon>Bacilli</taxon>
        <taxon>Lactobacillales</taxon>
        <taxon>Lactobacillaceae</taxon>
        <taxon>Secundilactobacillus</taxon>
    </lineage>
</organism>
<dbReference type="PANTHER" id="PTHR23502">
    <property type="entry name" value="MAJOR FACILITATOR SUPERFAMILY"/>
    <property type="match status" value="1"/>
</dbReference>
<keyword evidence="3 8" id="KW-0813">Transport</keyword>
<keyword evidence="6 8" id="KW-1133">Transmembrane helix</keyword>
<dbReference type="NCBIfam" id="TIGR00710">
    <property type="entry name" value="efflux_Bcr_CflA"/>
    <property type="match status" value="1"/>
</dbReference>
<name>A0ABX1L334_9LACO</name>
<dbReference type="Pfam" id="PF07690">
    <property type="entry name" value="MFS_1"/>
    <property type="match status" value="1"/>
</dbReference>
<evidence type="ECO:0000313" key="11">
    <source>
        <dbReference type="Proteomes" id="UP000763447"/>
    </source>
</evidence>
<dbReference type="EMBL" id="JAAXLJ010000011">
    <property type="protein sequence ID" value="NLR18741.1"/>
    <property type="molecule type" value="Genomic_DNA"/>
</dbReference>